<dbReference type="AlphaFoldDB" id="A0A328UE33"/>
<protein>
    <recommendedName>
        <fullName evidence="1">Calcineurin-like phosphoesterase domain-containing protein</fullName>
    </recommendedName>
</protein>
<comment type="caution">
    <text evidence="2">The sequence shown here is derived from an EMBL/GenBank/DDBJ whole genome shotgun (WGS) entry which is preliminary data.</text>
</comment>
<dbReference type="SUPFAM" id="SSF56300">
    <property type="entry name" value="Metallo-dependent phosphatases"/>
    <property type="match status" value="1"/>
</dbReference>
<keyword evidence="3" id="KW-1185">Reference proteome</keyword>
<dbReference type="GO" id="GO:0016787">
    <property type="term" value="F:hydrolase activity"/>
    <property type="evidence" value="ECO:0007669"/>
    <property type="project" value="InterPro"/>
</dbReference>
<evidence type="ECO:0000313" key="2">
    <source>
        <dbReference type="EMBL" id="RAQ22693.1"/>
    </source>
</evidence>
<dbReference type="InterPro" id="IPR029052">
    <property type="entry name" value="Metallo-depent_PP-like"/>
</dbReference>
<sequence length="223" mass="25709">MVYITGDVHGDIRRFGAPARRLKKGDTLIVCGDFGMLWEGGEEEEKLLKKLGEKKYTIAFVDGTHENFDLLEQYPVQEWNGGSVHKLNENVYHLMRGQVFSIEEKTFFTFGGGESTEKQMYQAAGKWWEREMPTLEEMKEGAAHLREAGMKVDYIVTHSPPPHMQANLTGSPDIHNQIQAYFETLSKKITYRKWFFGSLHIDRKLSMKNYSVFQAILPVEQEP</sequence>
<reference evidence="2 3" key="1">
    <citation type="submission" date="2018-06" db="EMBL/GenBank/DDBJ databases">
        <title>Noncontiguous genome sequence of Ruminococcaceae bacterium ASD2818.</title>
        <authorList>
            <person name="Chaplin A.V."/>
            <person name="Sokolova S.R."/>
            <person name="Kochetkova T.O."/>
            <person name="Goltsov A.Y."/>
            <person name="Trofimov D.Y."/>
            <person name="Efimov B.A."/>
        </authorList>
    </citation>
    <scope>NUCLEOTIDE SEQUENCE [LARGE SCALE GENOMIC DNA]</scope>
    <source>
        <strain evidence="2 3">ASD2818</strain>
    </source>
</reference>
<dbReference type="RefSeq" id="WP_112333434.1">
    <property type="nucleotide sequence ID" value="NZ_QLYR01000010.1"/>
</dbReference>
<organism evidence="2 3">
    <name type="scientific">Hydrogeniiclostridium mannosilyticum</name>
    <dbReference type="NCBI Taxonomy" id="2764322"/>
    <lineage>
        <taxon>Bacteria</taxon>
        <taxon>Bacillati</taxon>
        <taxon>Bacillota</taxon>
        <taxon>Clostridia</taxon>
        <taxon>Eubacteriales</taxon>
        <taxon>Acutalibacteraceae</taxon>
        <taxon>Hydrogeniiclostridium</taxon>
    </lineage>
</organism>
<dbReference type="InterPro" id="IPR004843">
    <property type="entry name" value="Calcineurin-like_PHP"/>
</dbReference>
<evidence type="ECO:0000259" key="1">
    <source>
        <dbReference type="Pfam" id="PF00149"/>
    </source>
</evidence>
<gene>
    <name evidence="2" type="ORF">DPQ25_12085</name>
</gene>
<evidence type="ECO:0000313" key="3">
    <source>
        <dbReference type="Proteomes" id="UP000249377"/>
    </source>
</evidence>
<dbReference type="Pfam" id="PF00149">
    <property type="entry name" value="Metallophos"/>
    <property type="match status" value="1"/>
</dbReference>
<dbReference type="Proteomes" id="UP000249377">
    <property type="component" value="Unassembled WGS sequence"/>
</dbReference>
<dbReference type="Gene3D" id="3.60.21.10">
    <property type="match status" value="1"/>
</dbReference>
<feature type="domain" description="Calcineurin-like phosphoesterase" evidence="1">
    <location>
        <begin position="2"/>
        <end position="173"/>
    </location>
</feature>
<accession>A0A328UE33</accession>
<proteinExistence type="predicted"/>
<dbReference type="EMBL" id="QLYR01000010">
    <property type="protein sequence ID" value="RAQ22693.1"/>
    <property type="molecule type" value="Genomic_DNA"/>
</dbReference>
<name>A0A328UE33_9FIRM</name>